<dbReference type="AlphaFoldDB" id="A0A7S0SZS9"/>
<proteinExistence type="predicted"/>
<feature type="compositionally biased region" description="Basic and acidic residues" evidence="1">
    <location>
        <begin position="81"/>
        <end position="90"/>
    </location>
</feature>
<protein>
    <submittedName>
        <fullName evidence="2">Uncharacterized protein</fullName>
    </submittedName>
</protein>
<accession>A0A7S0SZS9</accession>
<organism evidence="2">
    <name type="scientific">Mantoniella antarctica</name>
    <dbReference type="NCBI Taxonomy" id="81844"/>
    <lineage>
        <taxon>Eukaryota</taxon>
        <taxon>Viridiplantae</taxon>
        <taxon>Chlorophyta</taxon>
        <taxon>Mamiellophyceae</taxon>
        <taxon>Mamiellales</taxon>
        <taxon>Mamiellaceae</taxon>
        <taxon>Mantoniella</taxon>
    </lineage>
</organism>
<dbReference type="EMBL" id="HBFC01032320">
    <property type="protein sequence ID" value="CAD8719930.1"/>
    <property type="molecule type" value="Transcribed_RNA"/>
</dbReference>
<evidence type="ECO:0000313" key="2">
    <source>
        <dbReference type="EMBL" id="CAD8719930.1"/>
    </source>
</evidence>
<reference evidence="2" key="1">
    <citation type="submission" date="2021-01" db="EMBL/GenBank/DDBJ databases">
        <authorList>
            <person name="Corre E."/>
            <person name="Pelletier E."/>
            <person name="Niang G."/>
            <person name="Scheremetjew M."/>
            <person name="Finn R."/>
            <person name="Kale V."/>
            <person name="Holt S."/>
            <person name="Cochrane G."/>
            <person name="Meng A."/>
            <person name="Brown T."/>
            <person name="Cohen L."/>
        </authorList>
    </citation>
    <scope>NUCLEOTIDE SEQUENCE</scope>
    <source>
        <strain evidence="2">SL-175</strain>
    </source>
</reference>
<sequence>MSDMGTSWDDAPSSLRRFVSGRTKKRVQVEEAEGGEAGAEEVGGRRRERVRPGGGGRPELGVRGVTVTEREGVMESVGVTTDREKEKGVR</sequence>
<feature type="region of interest" description="Disordered" evidence="1">
    <location>
        <begin position="1"/>
        <end position="90"/>
    </location>
</feature>
<evidence type="ECO:0000256" key="1">
    <source>
        <dbReference type="SAM" id="MobiDB-lite"/>
    </source>
</evidence>
<name>A0A7S0SZS9_9CHLO</name>
<gene>
    <name evidence="2" type="ORF">MANT1106_LOCUS19142</name>
</gene>